<organism evidence="4 5">
    <name type="scientific">Rhodomicrobium udaipurense</name>
    <dbReference type="NCBI Taxonomy" id="1202716"/>
    <lineage>
        <taxon>Bacteria</taxon>
        <taxon>Pseudomonadati</taxon>
        <taxon>Pseudomonadota</taxon>
        <taxon>Alphaproteobacteria</taxon>
        <taxon>Hyphomicrobiales</taxon>
        <taxon>Hyphomicrobiaceae</taxon>
        <taxon>Rhodomicrobium</taxon>
    </lineage>
</organism>
<dbReference type="SUPFAM" id="SSF160544">
    <property type="entry name" value="EscU C-terminal domain-like"/>
    <property type="match status" value="1"/>
</dbReference>
<accession>A0A8I1KM06</accession>
<feature type="region of interest" description="Disordered" evidence="2">
    <location>
        <begin position="225"/>
        <end position="252"/>
    </location>
</feature>
<feature type="compositionally biased region" description="Basic and acidic residues" evidence="2">
    <location>
        <begin position="225"/>
        <end position="235"/>
    </location>
</feature>
<evidence type="ECO:0000256" key="2">
    <source>
        <dbReference type="SAM" id="MobiDB-lite"/>
    </source>
</evidence>
<keyword evidence="3" id="KW-1133">Transmembrane helix</keyword>
<dbReference type="EMBL" id="JAEMUK010000079">
    <property type="protein sequence ID" value="MBJ7544453.1"/>
    <property type="molecule type" value="Genomic_DNA"/>
</dbReference>
<sequence length="348" mass="37742">MAKNDTSEEKTLPPSPKKLRDLRKKGQIARSTDMVTGVATTGAALYLVGTASGFSRDFEITTRVVFDLQNAPFELAASEALAALGVFVGLYLAGLIAVVVGCVIIANVIVNKGFLFSLDPMKLSFDKLNPVEGFQRLVSVRSAVELVKISLKTALLISLCLIAMTSGLQAIFSIPFCGVECVGPILGRVATPMIVIAIAILLFAGIIDVAVQTWLFRRDQRMSKTEAKRERKDEEGSPEVRTAQKRQRSRFLQTASHYTEEDATIFIEGHSVAVGLRFVRNETPLPVIVCKGRGEQAARLLAAAQGRVAIHFDDEFASGLAQRAELGGTLPEAYFPNFIKALQETGQL</sequence>
<dbReference type="InterPro" id="IPR029025">
    <property type="entry name" value="T3SS_substrate_exporter_C"/>
</dbReference>
<dbReference type="AlphaFoldDB" id="A0A8I1KM06"/>
<feature type="transmembrane region" description="Helical" evidence="3">
    <location>
        <begin position="154"/>
        <end position="174"/>
    </location>
</feature>
<evidence type="ECO:0000313" key="5">
    <source>
        <dbReference type="Proteomes" id="UP000623250"/>
    </source>
</evidence>
<feature type="region of interest" description="Disordered" evidence="2">
    <location>
        <begin position="1"/>
        <end position="24"/>
    </location>
</feature>
<keyword evidence="3" id="KW-0472">Membrane</keyword>
<dbReference type="PANTHER" id="PTHR30531">
    <property type="entry name" value="FLAGELLAR BIOSYNTHETIC PROTEIN FLHB"/>
    <property type="match status" value="1"/>
</dbReference>
<evidence type="ECO:0000256" key="3">
    <source>
        <dbReference type="SAM" id="Phobius"/>
    </source>
</evidence>
<name>A0A8I1KM06_9HYPH</name>
<keyword evidence="5" id="KW-1185">Reference proteome</keyword>
<protein>
    <submittedName>
        <fullName evidence="4">EscU/YscU/HrcU family type III secretion system export apparatus switch protein</fullName>
    </submittedName>
</protein>
<feature type="compositionally biased region" description="Basic and acidic residues" evidence="2">
    <location>
        <begin position="1"/>
        <end position="11"/>
    </location>
</feature>
<dbReference type="PANTHER" id="PTHR30531:SF12">
    <property type="entry name" value="FLAGELLAR BIOSYNTHETIC PROTEIN FLHB"/>
    <property type="match status" value="1"/>
</dbReference>
<dbReference type="Proteomes" id="UP000623250">
    <property type="component" value="Unassembled WGS sequence"/>
</dbReference>
<dbReference type="Pfam" id="PF01312">
    <property type="entry name" value="Bac_export_2"/>
    <property type="match status" value="1"/>
</dbReference>
<evidence type="ECO:0000256" key="1">
    <source>
        <dbReference type="ARBA" id="ARBA00010690"/>
    </source>
</evidence>
<dbReference type="Gene3D" id="3.40.1690.10">
    <property type="entry name" value="secretion proteins EscU"/>
    <property type="match status" value="1"/>
</dbReference>
<proteinExistence type="inferred from homology"/>
<keyword evidence="3" id="KW-0812">Transmembrane</keyword>
<comment type="caution">
    <text evidence="4">The sequence shown here is derived from an EMBL/GenBank/DDBJ whole genome shotgun (WGS) entry which is preliminary data.</text>
</comment>
<dbReference type="InterPro" id="IPR006135">
    <property type="entry name" value="T3SS_substrate_exporter"/>
</dbReference>
<gene>
    <name evidence="4" type="ORF">JDN41_12935</name>
</gene>
<dbReference type="RefSeq" id="WP_037235667.1">
    <property type="nucleotide sequence ID" value="NZ_JAEMUK010000079.1"/>
</dbReference>
<evidence type="ECO:0000313" key="4">
    <source>
        <dbReference type="EMBL" id="MBJ7544453.1"/>
    </source>
</evidence>
<feature type="transmembrane region" description="Helical" evidence="3">
    <location>
        <begin position="28"/>
        <end position="48"/>
    </location>
</feature>
<comment type="similarity">
    <text evidence="1">Belongs to the type III secretion exporter family.</text>
</comment>
<dbReference type="GO" id="GO:0005886">
    <property type="term" value="C:plasma membrane"/>
    <property type="evidence" value="ECO:0007669"/>
    <property type="project" value="TreeGrafter"/>
</dbReference>
<dbReference type="PRINTS" id="PR00950">
    <property type="entry name" value="TYPE3IMSPROT"/>
</dbReference>
<dbReference type="GO" id="GO:0009306">
    <property type="term" value="P:protein secretion"/>
    <property type="evidence" value="ECO:0007669"/>
    <property type="project" value="InterPro"/>
</dbReference>
<reference evidence="4 5" key="1">
    <citation type="submission" date="2020-12" db="EMBL/GenBank/DDBJ databases">
        <title>Revised draft genomes of Rhodomicrobium vannielii ATCC 17100 and Rhodomicrobium udaipurense JA643.</title>
        <authorList>
            <person name="Conners E.M."/>
            <person name="Davenport E.J."/>
            <person name="Bose A."/>
        </authorList>
    </citation>
    <scope>NUCLEOTIDE SEQUENCE [LARGE SCALE GENOMIC DNA]</scope>
    <source>
        <strain evidence="4 5">JA643</strain>
    </source>
</reference>
<feature type="transmembrane region" description="Helical" evidence="3">
    <location>
        <begin position="80"/>
        <end position="110"/>
    </location>
</feature>
<feature type="transmembrane region" description="Helical" evidence="3">
    <location>
        <begin position="194"/>
        <end position="216"/>
    </location>
</feature>